<dbReference type="EMBL" id="JQ771052">
    <property type="protein sequence ID" value="AFH56738.1"/>
    <property type="molecule type" value="Genomic_DNA"/>
</dbReference>
<protein>
    <submittedName>
        <fullName evidence="2">Pilus biogenesis protein PilL</fullName>
    </submittedName>
</protein>
<reference evidence="2" key="1">
    <citation type="submission" date="2012-03" db="EMBL/GenBank/DDBJ databases">
        <title>First horizontally acquired island (HAI) in Pectobacterium carotovorum subspecies brasiliensis strain NZEC1 encoding coronafacic acid (cfa) biosynthetic cluster.</title>
        <authorList>
            <person name="Panda P."/>
            <person name="Fiers M.W.E.J."/>
            <person name="Pitman A.R."/>
        </authorList>
    </citation>
    <scope>NUCLEOTIDE SEQUENCE</scope>
    <source>
        <strain evidence="2">NZEC1</strain>
    </source>
</reference>
<dbReference type="AlphaFoldDB" id="M4GWM1"/>
<gene>
    <name evidence="2" type="primary">pilL</name>
    <name evidence="2" type="ORF">KCO_08705</name>
</gene>
<feature type="domain" description="Toxin co-regulated pilus biosynthesis protein Q C-terminal" evidence="1">
    <location>
        <begin position="5"/>
        <end position="61"/>
    </location>
</feature>
<accession>M4GWM1</accession>
<sequence length="67" mass="7696">MNGGNWVVIWPVNVDYRIDAPLSFHGNFESVITQAFDLYRDADTPLFAAANRIQCLISVSDRPRERR</sequence>
<dbReference type="InterPro" id="IPR018927">
    <property type="entry name" value="Pilus_synth_Q_C"/>
</dbReference>
<evidence type="ECO:0000313" key="2">
    <source>
        <dbReference type="EMBL" id="AFH56738.1"/>
    </source>
</evidence>
<evidence type="ECO:0000259" key="1">
    <source>
        <dbReference type="Pfam" id="PF10671"/>
    </source>
</evidence>
<dbReference type="Pfam" id="PF10671">
    <property type="entry name" value="TcpQ"/>
    <property type="match status" value="1"/>
</dbReference>
<proteinExistence type="predicted"/>
<name>M4GWM1_9GAMM</name>
<organism evidence="2">
    <name type="scientific">Pectobacterium brasiliense</name>
    <dbReference type="NCBI Taxonomy" id="180957"/>
    <lineage>
        <taxon>Bacteria</taxon>
        <taxon>Pseudomonadati</taxon>
        <taxon>Pseudomonadota</taxon>
        <taxon>Gammaproteobacteria</taxon>
        <taxon>Enterobacterales</taxon>
        <taxon>Pectobacteriaceae</taxon>
        <taxon>Pectobacterium</taxon>
    </lineage>
</organism>